<dbReference type="InterPro" id="IPR016181">
    <property type="entry name" value="Acyl_CoA_acyltransferase"/>
</dbReference>
<dbReference type="SUPFAM" id="SSF55729">
    <property type="entry name" value="Acyl-CoA N-acyltransferases (Nat)"/>
    <property type="match status" value="1"/>
</dbReference>
<dbReference type="Proteomes" id="UP000077339">
    <property type="component" value="Unassembled WGS sequence"/>
</dbReference>
<evidence type="ECO:0000313" key="2">
    <source>
        <dbReference type="EMBL" id="OAA29368.1"/>
    </source>
</evidence>
<dbReference type="CDD" id="cd04301">
    <property type="entry name" value="NAT_SF"/>
    <property type="match status" value="1"/>
</dbReference>
<organism evidence="2 3">
    <name type="scientific">Kosmotoga arenicorallina S304</name>
    <dbReference type="NCBI Taxonomy" id="1453497"/>
    <lineage>
        <taxon>Bacteria</taxon>
        <taxon>Thermotogati</taxon>
        <taxon>Thermotogota</taxon>
        <taxon>Thermotogae</taxon>
        <taxon>Kosmotogales</taxon>
        <taxon>Kosmotogaceae</taxon>
        <taxon>Kosmotoga</taxon>
    </lineage>
</organism>
<dbReference type="STRING" id="1453497.AT15_02280"/>
<keyword evidence="3" id="KW-1185">Reference proteome</keyword>
<comment type="caution">
    <text evidence="2">The sequence shown here is derived from an EMBL/GenBank/DDBJ whole genome shotgun (WGS) entry which is preliminary data.</text>
</comment>
<protein>
    <recommendedName>
        <fullName evidence="1">N-acetyltransferase domain-containing protein</fullName>
    </recommendedName>
</protein>
<dbReference type="OrthoDB" id="5291446at2"/>
<dbReference type="Gene3D" id="3.40.630.30">
    <property type="match status" value="1"/>
</dbReference>
<dbReference type="InterPro" id="IPR000182">
    <property type="entry name" value="GNAT_dom"/>
</dbReference>
<dbReference type="PROSITE" id="PS51186">
    <property type="entry name" value="GNAT"/>
    <property type="match status" value="1"/>
</dbReference>
<evidence type="ECO:0000313" key="3">
    <source>
        <dbReference type="Proteomes" id="UP000077339"/>
    </source>
</evidence>
<proteinExistence type="predicted"/>
<dbReference type="RefSeq" id="WP_068348268.1">
    <property type="nucleotide sequence ID" value="NZ_JFHK01000019.1"/>
</dbReference>
<evidence type="ECO:0000259" key="1">
    <source>
        <dbReference type="PROSITE" id="PS51186"/>
    </source>
</evidence>
<dbReference type="GO" id="GO:0016747">
    <property type="term" value="F:acyltransferase activity, transferring groups other than amino-acyl groups"/>
    <property type="evidence" value="ECO:0007669"/>
    <property type="project" value="InterPro"/>
</dbReference>
<gene>
    <name evidence="2" type="ORF">AT15_02280</name>
</gene>
<name>A0A176JZW8_9BACT</name>
<sequence>MLKPGVLMPEDLKSAIELASEIFEKDMGACFPVFLSEKNIGNLLGVKDGNRVVSLFGMQPAKISIYGYTLKVGLIGSVCTHPDYRGAGFASRMLEMMQAKSIKMGISMFIISGTRGLYKRFGAVEFGCYHTAKILPDGEKTKVQKAYSKDVGKILSIHQKKTVRYLRSYDSFKAIFKSGYIACRPGETYLGEESYCTFTSIDNELHVLEYGGNKSEVLRIIRAVTAEKNKNYCVLHYDNSFDYPADKTTTFEGTAKIISSENFFSQLEGFFLERLSEREYKEFKNKASKLDNTELTKAVFNEGMDLGLEGIFPITLPDYGWDYI</sequence>
<reference evidence="2 3" key="1">
    <citation type="submission" date="2014-02" db="EMBL/GenBank/DDBJ databases">
        <title>Kosmotoga genome sequencing.</title>
        <authorList>
            <person name="Pollo S.M."/>
            <person name="Charchuk R."/>
            <person name="Nesbo C.L."/>
        </authorList>
    </citation>
    <scope>NUCLEOTIDE SEQUENCE [LARGE SCALE GENOMIC DNA]</scope>
    <source>
        <strain evidence="2 3">S304</strain>
    </source>
</reference>
<accession>A0A176JZW8</accession>
<dbReference type="EMBL" id="JFHK01000019">
    <property type="protein sequence ID" value="OAA29368.1"/>
    <property type="molecule type" value="Genomic_DNA"/>
</dbReference>
<dbReference type="Pfam" id="PF13527">
    <property type="entry name" value="Acetyltransf_9"/>
    <property type="match status" value="1"/>
</dbReference>
<dbReference type="PATRIC" id="fig|1453497.3.peg.456"/>
<feature type="domain" description="N-acetyltransferase" evidence="1">
    <location>
        <begin position="1"/>
        <end position="150"/>
    </location>
</feature>
<dbReference type="AlphaFoldDB" id="A0A176JZW8"/>